<dbReference type="PROSITE" id="PS51387">
    <property type="entry name" value="FAD_PCMH"/>
    <property type="match status" value="1"/>
</dbReference>
<keyword evidence="5" id="KW-0560">Oxidoreductase</keyword>
<evidence type="ECO:0000259" key="8">
    <source>
        <dbReference type="PROSITE" id="PS51387"/>
    </source>
</evidence>
<sequence length="535" mass="56933">MGRHMYAISRRQFLTLCGVGALAGPLVACQSSQAIAGQASPTAGLSPTPSPTRRPLPDNTDWSKLAKSLQGTLVRPDSPQYATARQLFSPRFDTIKPAGIAYCASPADVQKCLAFAQDFDKLPIALRAGGHSYAGYSTTTGLVIDVTRMNTVTVNQNTATIGAGTRLIDVYSALAQHGQALPAGSCPTVGVAGLTLGGGAGVLGRKFGLTCDNLLSAQVVLADGRILTCDAQHEADLFWALRGGGGGNFGIVTSFTFQTHVVGSLSLFSLGWPWSDTAAILDAWQNWAPHAPDELWSNFLLLTTSDNTGPIMHINGVYVGEVAQLNGLLDQLISKAGKAPTSRYAWASDLLQAMLYEAGCYNKSVHECHLPTQDPQGQLKREIDTVKSDYFTNALPHSGLDALIKAIERRQNDSTPGGGGIGIDSLGGAINRVAPDATAFAHRNALFSIQYSTSWDAAAPESVISANHAWLTGTWQAMRSYASGAAYQNYVDPDLADWQHAYYGPNLARLQRVKTSYDPGNFFHFGQSIPPASKS</sequence>
<dbReference type="PANTHER" id="PTHR42973">
    <property type="entry name" value="BINDING OXIDOREDUCTASE, PUTATIVE (AFU_ORTHOLOGUE AFUA_1G17690)-RELATED"/>
    <property type="match status" value="1"/>
</dbReference>
<dbReference type="GO" id="GO:0016491">
    <property type="term" value="F:oxidoreductase activity"/>
    <property type="evidence" value="ECO:0007669"/>
    <property type="project" value="UniProtKB-KW"/>
</dbReference>
<dbReference type="OrthoDB" id="545125at2"/>
<dbReference type="PANTHER" id="PTHR42973:SF39">
    <property type="entry name" value="FAD-BINDING PCMH-TYPE DOMAIN-CONTAINING PROTEIN"/>
    <property type="match status" value="1"/>
</dbReference>
<name>A0A4P6JNW4_KTERU</name>
<feature type="chain" id="PRO_5020816138" evidence="7">
    <location>
        <begin position="37"/>
        <end position="535"/>
    </location>
</feature>
<organism evidence="9 10">
    <name type="scientific">Ktedonosporobacter rubrisoli</name>
    <dbReference type="NCBI Taxonomy" id="2509675"/>
    <lineage>
        <taxon>Bacteria</taxon>
        <taxon>Bacillati</taxon>
        <taxon>Chloroflexota</taxon>
        <taxon>Ktedonobacteria</taxon>
        <taxon>Ktedonobacterales</taxon>
        <taxon>Ktedonosporobacteraceae</taxon>
        <taxon>Ktedonosporobacter</taxon>
    </lineage>
</organism>
<dbReference type="InterPro" id="IPR006093">
    <property type="entry name" value="Oxy_OxRdtase_FAD_BS"/>
</dbReference>
<dbReference type="InterPro" id="IPR050416">
    <property type="entry name" value="FAD-linked_Oxidoreductase"/>
</dbReference>
<dbReference type="PROSITE" id="PS51318">
    <property type="entry name" value="TAT"/>
    <property type="match status" value="1"/>
</dbReference>
<accession>A0A4P6JNW4</accession>
<feature type="signal peptide" evidence="7">
    <location>
        <begin position="1"/>
        <end position="36"/>
    </location>
</feature>
<evidence type="ECO:0000256" key="4">
    <source>
        <dbReference type="ARBA" id="ARBA00022827"/>
    </source>
</evidence>
<evidence type="ECO:0000256" key="3">
    <source>
        <dbReference type="ARBA" id="ARBA00022630"/>
    </source>
</evidence>
<evidence type="ECO:0000313" key="10">
    <source>
        <dbReference type="Proteomes" id="UP000290365"/>
    </source>
</evidence>
<dbReference type="NCBIfam" id="TIGR01409">
    <property type="entry name" value="TAT_signal_seq"/>
    <property type="match status" value="1"/>
</dbReference>
<dbReference type="InterPro" id="IPR019546">
    <property type="entry name" value="TAT_signal_bac_arc"/>
</dbReference>
<gene>
    <name evidence="9" type="ORF">EPA93_13790</name>
</gene>
<dbReference type="PROSITE" id="PS00862">
    <property type="entry name" value="OX2_COVAL_FAD"/>
    <property type="match status" value="1"/>
</dbReference>
<dbReference type="InterPro" id="IPR012951">
    <property type="entry name" value="BBE"/>
</dbReference>
<evidence type="ECO:0000256" key="5">
    <source>
        <dbReference type="ARBA" id="ARBA00023002"/>
    </source>
</evidence>
<keyword evidence="4" id="KW-0274">FAD</keyword>
<dbReference type="SUPFAM" id="SSF56176">
    <property type="entry name" value="FAD-binding/transporter-associated domain-like"/>
    <property type="match status" value="1"/>
</dbReference>
<evidence type="ECO:0000256" key="2">
    <source>
        <dbReference type="ARBA" id="ARBA00005466"/>
    </source>
</evidence>
<reference evidence="9 10" key="1">
    <citation type="submission" date="2019-01" db="EMBL/GenBank/DDBJ databases">
        <title>Ktedonosporobacter rubrisoli SCAWS-G2.</title>
        <authorList>
            <person name="Huang Y."/>
            <person name="Yan B."/>
        </authorList>
    </citation>
    <scope>NUCLEOTIDE SEQUENCE [LARGE SCALE GENOMIC DNA]</scope>
    <source>
        <strain evidence="9 10">SCAWS-G2</strain>
    </source>
</reference>
<dbReference type="Gene3D" id="3.30.43.10">
    <property type="entry name" value="Uridine Diphospho-n-acetylenolpyruvylglucosamine Reductase, domain 2"/>
    <property type="match status" value="1"/>
</dbReference>
<comment type="similarity">
    <text evidence="2">Belongs to the oxygen-dependent FAD-linked oxidoreductase family.</text>
</comment>
<dbReference type="KEGG" id="kbs:EPA93_13790"/>
<keyword evidence="7" id="KW-0732">Signal</keyword>
<feature type="domain" description="FAD-binding PCMH-type" evidence="8">
    <location>
        <begin position="93"/>
        <end position="262"/>
    </location>
</feature>
<evidence type="ECO:0000256" key="7">
    <source>
        <dbReference type="SAM" id="SignalP"/>
    </source>
</evidence>
<evidence type="ECO:0000313" key="9">
    <source>
        <dbReference type="EMBL" id="QBD77018.1"/>
    </source>
</evidence>
<dbReference type="InterPro" id="IPR006311">
    <property type="entry name" value="TAT_signal"/>
</dbReference>
<dbReference type="GO" id="GO:0071949">
    <property type="term" value="F:FAD binding"/>
    <property type="evidence" value="ECO:0007669"/>
    <property type="project" value="InterPro"/>
</dbReference>
<feature type="region of interest" description="Disordered" evidence="6">
    <location>
        <begin position="39"/>
        <end position="60"/>
    </location>
</feature>
<dbReference type="Gene3D" id="3.40.462.20">
    <property type="match status" value="1"/>
</dbReference>
<keyword evidence="10" id="KW-1185">Reference proteome</keyword>
<keyword evidence="3" id="KW-0285">Flavoprotein</keyword>
<dbReference type="InterPro" id="IPR006094">
    <property type="entry name" value="Oxid_FAD_bind_N"/>
</dbReference>
<dbReference type="Gene3D" id="3.30.465.10">
    <property type="match status" value="1"/>
</dbReference>
<dbReference type="Pfam" id="PF01565">
    <property type="entry name" value="FAD_binding_4"/>
    <property type="match status" value="1"/>
</dbReference>
<dbReference type="AlphaFoldDB" id="A0A4P6JNW4"/>
<comment type="cofactor">
    <cofactor evidence="1">
        <name>FAD</name>
        <dbReference type="ChEBI" id="CHEBI:57692"/>
    </cofactor>
</comment>
<dbReference type="Pfam" id="PF08031">
    <property type="entry name" value="BBE"/>
    <property type="match status" value="1"/>
</dbReference>
<dbReference type="InterPro" id="IPR036318">
    <property type="entry name" value="FAD-bd_PCMH-like_sf"/>
</dbReference>
<dbReference type="InterPro" id="IPR016169">
    <property type="entry name" value="FAD-bd_PCMH_sub2"/>
</dbReference>
<dbReference type="Proteomes" id="UP000290365">
    <property type="component" value="Chromosome"/>
</dbReference>
<dbReference type="EMBL" id="CP035758">
    <property type="protein sequence ID" value="QBD77018.1"/>
    <property type="molecule type" value="Genomic_DNA"/>
</dbReference>
<dbReference type="InterPro" id="IPR016166">
    <property type="entry name" value="FAD-bd_PCMH"/>
</dbReference>
<dbReference type="RefSeq" id="WP_129888082.1">
    <property type="nucleotide sequence ID" value="NZ_CP035758.1"/>
</dbReference>
<evidence type="ECO:0000256" key="6">
    <source>
        <dbReference type="SAM" id="MobiDB-lite"/>
    </source>
</evidence>
<proteinExistence type="inferred from homology"/>
<dbReference type="InterPro" id="IPR016167">
    <property type="entry name" value="FAD-bd_PCMH_sub1"/>
</dbReference>
<protein>
    <submittedName>
        <fullName evidence="9">FAD-binding oxidoreductase</fullName>
    </submittedName>
</protein>
<evidence type="ECO:0000256" key="1">
    <source>
        <dbReference type="ARBA" id="ARBA00001974"/>
    </source>
</evidence>